<dbReference type="Proteomes" id="UP000054342">
    <property type="component" value="Unassembled WGS sequence"/>
</dbReference>
<dbReference type="SUPFAM" id="SSF53474">
    <property type="entry name" value="alpha/beta-Hydrolases"/>
    <property type="match status" value="1"/>
</dbReference>
<feature type="domain" description="Alpha/beta hydrolase fold-3" evidence="4">
    <location>
        <begin position="111"/>
        <end position="330"/>
    </location>
</feature>
<reference evidence="5 6" key="1">
    <citation type="submission" date="2015-01" db="EMBL/GenBank/DDBJ databases">
        <title>The Genome Sequence of Exophiala xenobiotica CBS118157.</title>
        <authorList>
            <consortium name="The Broad Institute Genomics Platform"/>
            <person name="Cuomo C."/>
            <person name="de Hoog S."/>
            <person name="Gorbushina A."/>
            <person name="Stielow B."/>
            <person name="Teixiera M."/>
            <person name="Abouelleil A."/>
            <person name="Chapman S.B."/>
            <person name="Priest M."/>
            <person name="Young S.K."/>
            <person name="Wortman J."/>
            <person name="Nusbaum C."/>
            <person name="Birren B."/>
        </authorList>
    </citation>
    <scope>NUCLEOTIDE SEQUENCE [LARGE SCALE GENOMIC DNA]</scope>
    <source>
        <strain evidence="5 6">CBS 118157</strain>
    </source>
</reference>
<protein>
    <recommendedName>
        <fullName evidence="4">Alpha/beta hydrolase fold-3 domain-containing protein</fullName>
    </recommendedName>
</protein>
<dbReference type="HOGENOM" id="CLU_042179_3_0_1"/>
<dbReference type="OrthoDB" id="2152029at2759"/>
<accession>A0A0D2EEP6</accession>
<dbReference type="GO" id="GO:0016787">
    <property type="term" value="F:hydrolase activity"/>
    <property type="evidence" value="ECO:0007669"/>
    <property type="project" value="UniProtKB-KW"/>
</dbReference>
<dbReference type="InterPro" id="IPR029058">
    <property type="entry name" value="AB_hydrolase_fold"/>
</dbReference>
<dbReference type="Gene3D" id="3.40.50.1820">
    <property type="entry name" value="alpha/beta hydrolase"/>
    <property type="match status" value="1"/>
</dbReference>
<proteinExistence type="inferred from homology"/>
<organism evidence="5 6">
    <name type="scientific">Exophiala xenobiotica</name>
    <dbReference type="NCBI Taxonomy" id="348802"/>
    <lineage>
        <taxon>Eukaryota</taxon>
        <taxon>Fungi</taxon>
        <taxon>Dikarya</taxon>
        <taxon>Ascomycota</taxon>
        <taxon>Pezizomycotina</taxon>
        <taxon>Eurotiomycetes</taxon>
        <taxon>Chaetothyriomycetidae</taxon>
        <taxon>Chaetothyriales</taxon>
        <taxon>Herpotrichiellaceae</taxon>
        <taxon>Exophiala</taxon>
    </lineage>
</organism>
<dbReference type="STRING" id="348802.A0A0D2EEP6"/>
<evidence type="ECO:0000259" key="4">
    <source>
        <dbReference type="Pfam" id="PF07859"/>
    </source>
</evidence>
<sequence>MSADYPKLSWLEKLDLVPAFLSIGWAASYAALEWPLRPSSGADTYYHHVVHALVRRFSQRMSLTQAQWIDPTFMDAYKKWCSKHRIVMNVAIISQYTKGLWLGDPTADYVMVYFHGGGFAFGGNDGHLSFWSTVIAKLATRGVSLSVLFVAYPVMPQAFFPRQFQEAVNAIRYVLEDLSCSASRVMIAGDSAGGNLAAAALLHAARPSNLAPTLPKISVSQKLRGLVLISPWVSFDVSLHSFERNRNKDYLKAETEKRWSDMYLNKQSPSPYNEPALASPEDWKDLPVLGVLVTAGSNEVLIDGIDYWVKDLQVHNPNVTYKVANHEPHEAPLTWPVFGDHRETETHRNVIEWLGSNLKVQNESSTDHKVQKTI</sequence>
<feature type="active site" evidence="3">
    <location>
        <position position="191"/>
    </location>
</feature>
<dbReference type="InterPro" id="IPR050300">
    <property type="entry name" value="GDXG_lipolytic_enzyme"/>
</dbReference>
<dbReference type="InterPro" id="IPR033140">
    <property type="entry name" value="Lipase_GDXG_put_SER_AS"/>
</dbReference>
<evidence type="ECO:0000256" key="2">
    <source>
        <dbReference type="ARBA" id="ARBA00022801"/>
    </source>
</evidence>
<evidence type="ECO:0000256" key="1">
    <source>
        <dbReference type="ARBA" id="ARBA00010515"/>
    </source>
</evidence>
<evidence type="ECO:0000313" key="6">
    <source>
        <dbReference type="Proteomes" id="UP000054342"/>
    </source>
</evidence>
<keyword evidence="2" id="KW-0378">Hydrolase</keyword>
<dbReference type="PANTHER" id="PTHR48081:SF31">
    <property type="entry name" value="STERYL ACETYL HYDROLASE MUG81-RELATED"/>
    <property type="match status" value="1"/>
</dbReference>
<evidence type="ECO:0000256" key="3">
    <source>
        <dbReference type="PROSITE-ProRule" id="PRU10038"/>
    </source>
</evidence>
<dbReference type="Pfam" id="PF07859">
    <property type="entry name" value="Abhydrolase_3"/>
    <property type="match status" value="1"/>
</dbReference>
<dbReference type="PROSITE" id="PS01174">
    <property type="entry name" value="LIPASE_GDXG_SER"/>
    <property type="match status" value="1"/>
</dbReference>
<dbReference type="GeneID" id="25330619"/>
<evidence type="ECO:0000313" key="5">
    <source>
        <dbReference type="EMBL" id="KIW53115.1"/>
    </source>
</evidence>
<dbReference type="AlphaFoldDB" id="A0A0D2EEP6"/>
<dbReference type="EMBL" id="KN847321">
    <property type="protein sequence ID" value="KIW53115.1"/>
    <property type="molecule type" value="Genomic_DNA"/>
</dbReference>
<gene>
    <name evidence="5" type="ORF">PV05_08711</name>
</gene>
<dbReference type="InterPro" id="IPR013094">
    <property type="entry name" value="AB_hydrolase_3"/>
</dbReference>
<name>A0A0D2EEP6_9EURO</name>
<dbReference type="RefSeq" id="XP_013313699.1">
    <property type="nucleotide sequence ID" value="XM_013458245.1"/>
</dbReference>
<keyword evidence="6" id="KW-1185">Reference proteome</keyword>
<comment type="similarity">
    <text evidence="1">Belongs to the 'GDXG' lipolytic enzyme family.</text>
</comment>
<dbReference type="PANTHER" id="PTHR48081">
    <property type="entry name" value="AB HYDROLASE SUPERFAMILY PROTEIN C4A8.06C"/>
    <property type="match status" value="1"/>
</dbReference>